<dbReference type="GO" id="GO:0046983">
    <property type="term" value="F:protein dimerization activity"/>
    <property type="evidence" value="ECO:0007669"/>
    <property type="project" value="InterPro"/>
</dbReference>
<organism evidence="2 3">
    <name type="scientific">Striga hermonthica</name>
    <name type="common">Purple witchweed</name>
    <name type="synonym">Buchnera hermonthica</name>
    <dbReference type="NCBI Taxonomy" id="68872"/>
    <lineage>
        <taxon>Eukaryota</taxon>
        <taxon>Viridiplantae</taxon>
        <taxon>Streptophyta</taxon>
        <taxon>Embryophyta</taxon>
        <taxon>Tracheophyta</taxon>
        <taxon>Spermatophyta</taxon>
        <taxon>Magnoliopsida</taxon>
        <taxon>eudicotyledons</taxon>
        <taxon>Gunneridae</taxon>
        <taxon>Pentapetalae</taxon>
        <taxon>asterids</taxon>
        <taxon>lamiids</taxon>
        <taxon>Lamiales</taxon>
        <taxon>Orobanchaceae</taxon>
        <taxon>Buchnereae</taxon>
        <taxon>Striga</taxon>
    </lineage>
</organism>
<evidence type="ECO:0000313" key="2">
    <source>
        <dbReference type="EMBL" id="CAA0841483.1"/>
    </source>
</evidence>
<dbReference type="OrthoDB" id="1514276at2759"/>
<evidence type="ECO:0000259" key="1">
    <source>
        <dbReference type="Pfam" id="PF05699"/>
    </source>
</evidence>
<keyword evidence="3" id="KW-1185">Reference proteome</keyword>
<dbReference type="PANTHER" id="PTHR23272">
    <property type="entry name" value="BED FINGER-RELATED"/>
    <property type="match status" value="1"/>
</dbReference>
<dbReference type="PANTHER" id="PTHR23272:SF184">
    <property type="entry name" value="OS03G0311250 PROTEIN"/>
    <property type="match status" value="1"/>
</dbReference>
<accession>A0A9N7NYZ6</accession>
<dbReference type="Pfam" id="PF05699">
    <property type="entry name" value="Dimer_Tnp_hAT"/>
    <property type="match status" value="1"/>
</dbReference>
<dbReference type="SUPFAM" id="SSF53098">
    <property type="entry name" value="Ribonuclease H-like"/>
    <property type="match status" value="1"/>
</dbReference>
<protein>
    <recommendedName>
        <fullName evidence="1">HAT C-terminal dimerisation domain-containing protein</fullName>
    </recommendedName>
</protein>
<gene>
    <name evidence="2" type="ORF">SHERM_07494</name>
</gene>
<feature type="domain" description="HAT C-terminal dimerisation" evidence="1">
    <location>
        <begin position="89"/>
        <end position="150"/>
    </location>
</feature>
<proteinExistence type="predicted"/>
<dbReference type="EMBL" id="CACSLK010034108">
    <property type="protein sequence ID" value="CAA0841483.1"/>
    <property type="molecule type" value="Genomic_DNA"/>
</dbReference>
<dbReference type="InterPro" id="IPR008906">
    <property type="entry name" value="HATC_C_dom"/>
</dbReference>
<reference evidence="2" key="1">
    <citation type="submission" date="2019-12" db="EMBL/GenBank/DDBJ databases">
        <authorList>
            <person name="Scholes J."/>
        </authorList>
    </citation>
    <scope>NUCLEOTIDE SEQUENCE</scope>
</reference>
<name>A0A9N7NYZ6_STRHE</name>
<sequence>MAYTLNEMYGVEKGEKILEEVKHELFELFKEYKKKYDRENDANASIGIQTTSTSSASIESISTKPESILKAKFKRQKLASGGYANKKSELEVYLNEDVLEGEEDLDVLKWWKSNSERFWVLSRMVRDTLGVPISTVASESAFSTGGRGYFRVVLKVYSCCFWDRSSGLFGCFSGLF</sequence>
<evidence type="ECO:0000313" key="3">
    <source>
        <dbReference type="Proteomes" id="UP001153555"/>
    </source>
</evidence>
<dbReference type="InterPro" id="IPR012337">
    <property type="entry name" value="RNaseH-like_sf"/>
</dbReference>
<comment type="caution">
    <text evidence="2">The sequence shown here is derived from an EMBL/GenBank/DDBJ whole genome shotgun (WGS) entry which is preliminary data.</text>
</comment>
<dbReference type="AlphaFoldDB" id="A0A9N7NYZ6"/>
<dbReference type="Proteomes" id="UP001153555">
    <property type="component" value="Unassembled WGS sequence"/>
</dbReference>